<organism evidence="9 10">
    <name type="scientific">Eucalyptus globulus</name>
    <name type="common">Tasmanian blue gum</name>
    <dbReference type="NCBI Taxonomy" id="34317"/>
    <lineage>
        <taxon>Eukaryota</taxon>
        <taxon>Viridiplantae</taxon>
        <taxon>Streptophyta</taxon>
        <taxon>Embryophyta</taxon>
        <taxon>Tracheophyta</taxon>
        <taxon>Spermatophyta</taxon>
        <taxon>Magnoliopsida</taxon>
        <taxon>eudicotyledons</taxon>
        <taxon>Gunneridae</taxon>
        <taxon>Pentapetalae</taxon>
        <taxon>rosids</taxon>
        <taxon>malvids</taxon>
        <taxon>Myrtales</taxon>
        <taxon>Myrtaceae</taxon>
        <taxon>Myrtoideae</taxon>
        <taxon>Eucalypteae</taxon>
        <taxon>Eucalyptus</taxon>
    </lineage>
</organism>
<dbReference type="AlphaFoldDB" id="A0ABD3IWF7"/>
<evidence type="ECO:0000259" key="8">
    <source>
        <dbReference type="PROSITE" id="PS51754"/>
    </source>
</evidence>
<evidence type="ECO:0000256" key="6">
    <source>
        <dbReference type="RuleBase" id="RU367028"/>
    </source>
</evidence>
<feature type="region of interest" description="Disordered" evidence="7">
    <location>
        <begin position="174"/>
        <end position="208"/>
    </location>
</feature>
<dbReference type="Pfam" id="PF04844">
    <property type="entry name" value="Ovate"/>
    <property type="match status" value="1"/>
</dbReference>
<keyword evidence="10" id="KW-1185">Reference proteome</keyword>
<evidence type="ECO:0000256" key="2">
    <source>
        <dbReference type="ARBA" id="ARBA00022491"/>
    </source>
</evidence>
<evidence type="ECO:0000313" key="9">
    <source>
        <dbReference type="EMBL" id="KAL3718368.1"/>
    </source>
</evidence>
<protein>
    <recommendedName>
        <fullName evidence="6">Transcription repressor</fullName>
    </recommendedName>
    <alternativeName>
        <fullName evidence="6">Ovate family protein</fullName>
    </alternativeName>
</protein>
<dbReference type="PANTHER" id="PTHR33057">
    <property type="entry name" value="TRANSCRIPTION REPRESSOR OFP7-RELATED"/>
    <property type="match status" value="1"/>
</dbReference>
<dbReference type="PROSITE" id="PS51754">
    <property type="entry name" value="OVATE"/>
    <property type="match status" value="1"/>
</dbReference>
<accession>A0ABD3IWF7</accession>
<evidence type="ECO:0000256" key="7">
    <source>
        <dbReference type="SAM" id="MobiDB-lite"/>
    </source>
</evidence>
<feature type="region of interest" description="Disordered" evidence="7">
    <location>
        <begin position="63"/>
        <end position="102"/>
    </location>
</feature>
<evidence type="ECO:0000313" key="10">
    <source>
        <dbReference type="Proteomes" id="UP001634007"/>
    </source>
</evidence>
<comment type="caution">
    <text evidence="9">The sequence shown here is derived from an EMBL/GenBank/DDBJ whole genome shotgun (WGS) entry which is preliminary data.</text>
</comment>
<keyword evidence="5 6" id="KW-0539">Nucleus</keyword>
<dbReference type="GO" id="GO:0045892">
    <property type="term" value="P:negative regulation of DNA-templated transcription"/>
    <property type="evidence" value="ECO:0007669"/>
    <property type="project" value="UniProtKB-UniRule"/>
</dbReference>
<dbReference type="EMBL" id="JBJKBG010000010">
    <property type="protein sequence ID" value="KAL3718368.1"/>
    <property type="molecule type" value="Genomic_DNA"/>
</dbReference>
<comment type="function">
    <text evidence="6">Transcriptional repressor that regulates multiple aspects of plant growth and development.</text>
</comment>
<dbReference type="InterPro" id="IPR038933">
    <property type="entry name" value="Ovate"/>
</dbReference>
<evidence type="ECO:0000256" key="4">
    <source>
        <dbReference type="ARBA" id="ARBA00023163"/>
    </source>
</evidence>
<dbReference type="InterPro" id="IPR006458">
    <property type="entry name" value="Ovate_C"/>
</dbReference>
<keyword evidence="3 6" id="KW-0805">Transcription regulation</keyword>
<evidence type="ECO:0000256" key="1">
    <source>
        <dbReference type="ARBA" id="ARBA00004123"/>
    </source>
</evidence>
<feature type="compositionally biased region" description="Pro residues" evidence="7">
    <location>
        <begin position="180"/>
        <end position="191"/>
    </location>
</feature>
<evidence type="ECO:0000256" key="3">
    <source>
        <dbReference type="ARBA" id="ARBA00023015"/>
    </source>
</evidence>
<dbReference type="Proteomes" id="UP001634007">
    <property type="component" value="Unassembled WGS sequence"/>
</dbReference>
<gene>
    <name evidence="9" type="ORF">ACJRO7_003494</name>
</gene>
<evidence type="ECO:0000256" key="5">
    <source>
        <dbReference type="ARBA" id="ARBA00023242"/>
    </source>
</evidence>
<keyword evidence="4 6" id="KW-0804">Transcription</keyword>
<name>A0ABD3IWF7_EUCGL</name>
<reference evidence="9 10" key="1">
    <citation type="submission" date="2024-11" db="EMBL/GenBank/DDBJ databases">
        <title>Chromosome-level genome assembly of Eucalyptus globulus Labill. provides insights into its genome evolution.</title>
        <authorList>
            <person name="Li X."/>
        </authorList>
    </citation>
    <scope>NUCLEOTIDE SEQUENCE [LARGE SCALE GENOMIC DNA]</scope>
    <source>
        <strain evidence="9">CL2024</strain>
        <tissue evidence="9">Fresh tender leaves</tissue>
    </source>
</reference>
<feature type="domain" description="OVATE" evidence="8">
    <location>
        <begin position="109"/>
        <end position="168"/>
    </location>
</feature>
<feature type="region of interest" description="Disordered" evidence="7">
    <location>
        <begin position="13"/>
        <end position="47"/>
    </location>
</feature>
<dbReference type="GO" id="GO:0005634">
    <property type="term" value="C:nucleus"/>
    <property type="evidence" value="ECO:0007669"/>
    <property type="project" value="UniProtKB-SubCell"/>
</dbReference>
<keyword evidence="2 6" id="KW-0678">Repressor</keyword>
<dbReference type="PROSITE" id="PS51257">
    <property type="entry name" value="PROKAR_LIPOPROTEIN"/>
    <property type="match status" value="1"/>
</dbReference>
<dbReference type="PANTHER" id="PTHR33057:SF70">
    <property type="entry name" value="TRANSCRIPTION REPRESSOR-RELATED"/>
    <property type="match status" value="1"/>
</dbReference>
<dbReference type="NCBIfam" id="TIGR01568">
    <property type="entry name" value="A_thal_3678"/>
    <property type="match status" value="1"/>
</dbReference>
<feature type="compositionally biased region" description="Low complexity" evidence="7">
    <location>
        <begin position="71"/>
        <end position="80"/>
    </location>
</feature>
<comment type="subcellular location">
    <subcellularLocation>
        <location evidence="1 6">Nucleus</location>
    </subcellularLocation>
</comment>
<proteinExistence type="predicted"/>
<sequence length="208" mass="21935">MSSSRKGLLKTIFTPSLGCGCGKPEPSDAVEPTTIQPRRDSSSSSFSLHDRLKLVKIESCPGPSSSFASHTTTTTTTTTTFSLANADAPPNRRPDPEAPRPIIGNSIAVAKDSDDPYRDFKDSMLQMVLKQGIYSRDGLQELLHCFLKLNSPCYHAVIIRAFTAIWNGVASAAAGDLDALPPPPPSPPPSPSSGCQSNNHGGDGVEGG</sequence>